<protein>
    <recommendedName>
        <fullName evidence="3">Lipoprotein LpqB beta-propeller domain-containing protein</fullName>
    </recommendedName>
</protein>
<dbReference type="SUPFAM" id="SSF69304">
    <property type="entry name" value="Tricorn protease N-terminal domain"/>
    <property type="match status" value="1"/>
</dbReference>
<sequence length="380" mass="41004">MTIAGLRPRIQARLVRAQRSRLVGLVVALTGALALIALPPATGRQPAVASELTTIAQAWPDAERTDLPVGLADGSAYTPMLFFDLRESLGTAPSPDGTRLRLVLRSVDGAVRELRRLPVDRAPQYSGLTRSGDDIAWAESTEDRQGRARTEMWTVNLRSGQPARRLTTDTGEVIFFNSAYDMVLDRGRLRWASVAPGEETATEIRSVALRGGPVEVRTEPGAWAMSALPWLVSAGSGESGPVQLRNLDARTVVDVGASESELITCSPAWCRVLAMSGSGPSRIELMRPDGTDRRQVADGTASASVIDVGALDRFEVLSLADAERAAAGTQRLLLHDLRERRTVVVAEGVGMVLCRDGVLWWSTGETETTGWQAVDLRSLR</sequence>
<reference evidence="2" key="1">
    <citation type="journal article" date="2019" name="Int. J. Syst. Evol. Microbiol.">
        <title>The Global Catalogue of Microorganisms (GCM) 10K type strain sequencing project: providing services to taxonomists for standard genome sequencing and annotation.</title>
        <authorList>
            <consortium name="The Broad Institute Genomics Platform"/>
            <consortium name="The Broad Institute Genome Sequencing Center for Infectious Disease"/>
            <person name="Wu L."/>
            <person name="Ma J."/>
        </authorList>
    </citation>
    <scope>NUCLEOTIDE SEQUENCE [LARGE SCALE GENOMIC DNA]</scope>
    <source>
        <strain evidence="2">ZS-35-S2</strain>
    </source>
</reference>
<accession>A0ABW1K133</accession>
<evidence type="ECO:0000313" key="1">
    <source>
        <dbReference type="EMBL" id="MFC6015170.1"/>
    </source>
</evidence>
<gene>
    <name evidence="1" type="ORF">ACFP2T_03040</name>
</gene>
<keyword evidence="2" id="KW-1185">Reference proteome</keyword>
<proteinExistence type="predicted"/>
<comment type="caution">
    <text evidence="1">The sequence shown here is derived from an EMBL/GenBank/DDBJ whole genome shotgun (WGS) entry which is preliminary data.</text>
</comment>
<evidence type="ECO:0000313" key="2">
    <source>
        <dbReference type="Proteomes" id="UP001596203"/>
    </source>
</evidence>
<dbReference type="RefSeq" id="WP_377416951.1">
    <property type="nucleotide sequence ID" value="NZ_JBHSPR010000001.1"/>
</dbReference>
<dbReference type="EMBL" id="JBHSPR010000001">
    <property type="protein sequence ID" value="MFC6015170.1"/>
    <property type="molecule type" value="Genomic_DNA"/>
</dbReference>
<name>A0ABW1K133_9ACTN</name>
<dbReference type="Proteomes" id="UP001596203">
    <property type="component" value="Unassembled WGS sequence"/>
</dbReference>
<organism evidence="1 2">
    <name type="scientific">Plantactinospora solaniradicis</name>
    <dbReference type="NCBI Taxonomy" id="1723736"/>
    <lineage>
        <taxon>Bacteria</taxon>
        <taxon>Bacillati</taxon>
        <taxon>Actinomycetota</taxon>
        <taxon>Actinomycetes</taxon>
        <taxon>Micromonosporales</taxon>
        <taxon>Micromonosporaceae</taxon>
        <taxon>Plantactinospora</taxon>
    </lineage>
</organism>
<evidence type="ECO:0008006" key="3">
    <source>
        <dbReference type="Google" id="ProtNLM"/>
    </source>
</evidence>